<dbReference type="OrthoDB" id="8235233at2"/>
<reference evidence="2 3" key="1">
    <citation type="submission" date="2016-02" db="EMBL/GenBank/DDBJ databases">
        <authorList>
            <person name="Wen L."/>
            <person name="He K."/>
            <person name="Yang H."/>
        </authorList>
    </citation>
    <scope>NUCLEOTIDE SEQUENCE [LARGE SCALE GENOMIC DNA]</scope>
    <source>
        <strain evidence="2 3">CD09_2</strain>
    </source>
</reference>
<dbReference type="EMBL" id="LSTR01000057">
    <property type="protein sequence ID" value="OAH41370.1"/>
    <property type="molecule type" value="Genomic_DNA"/>
</dbReference>
<organism evidence="2 3">
    <name type="scientific">Sphingobium yanoikuyae</name>
    <name type="common">Sphingomonas yanoikuyae</name>
    <dbReference type="NCBI Taxonomy" id="13690"/>
    <lineage>
        <taxon>Bacteria</taxon>
        <taxon>Pseudomonadati</taxon>
        <taxon>Pseudomonadota</taxon>
        <taxon>Alphaproteobacteria</taxon>
        <taxon>Sphingomonadales</taxon>
        <taxon>Sphingomonadaceae</taxon>
        <taxon>Sphingobium</taxon>
    </lineage>
</organism>
<protein>
    <submittedName>
        <fullName evidence="2">Uncharacterized protein</fullName>
    </submittedName>
</protein>
<reference evidence="1 4" key="2">
    <citation type="submission" date="2017-10" db="EMBL/GenBank/DDBJ databases">
        <title>Sphingobium yanoikuyae S72.</title>
        <authorList>
            <person name="Sanchez E."/>
            <person name="Bustos P."/>
            <person name="Mendoza P."/>
            <person name="Guo X."/>
            <person name="Mendoza A."/>
        </authorList>
    </citation>
    <scope>NUCLEOTIDE SEQUENCE [LARGE SCALE GENOMIC DNA]</scope>
    <source>
        <strain evidence="1 4">S72</strain>
    </source>
</reference>
<dbReference type="EMBL" id="CP023741">
    <property type="protein sequence ID" value="ATI79554.1"/>
    <property type="molecule type" value="Genomic_DNA"/>
</dbReference>
<dbReference type="InterPro" id="IPR046500">
    <property type="entry name" value="DUF6678"/>
</dbReference>
<name>A0A177JJH9_SPHYA</name>
<dbReference type="KEGG" id="sya:A6768_05595"/>
<dbReference type="Proteomes" id="UP000077262">
    <property type="component" value="Unassembled WGS sequence"/>
</dbReference>
<evidence type="ECO:0000313" key="4">
    <source>
        <dbReference type="Proteomes" id="UP000219422"/>
    </source>
</evidence>
<dbReference type="Pfam" id="PF20383">
    <property type="entry name" value="DUF6678"/>
    <property type="match status" value="1"/>
</dbReference>
<sequence>MNDTKWNEIRLAMYGLSPSPAWRAFDLSGYQSAIDREWYYHFRAGGYTSMQYVDILVDDAAQRSHVLQALRTIHVPGKETAEGFRVFGYLRDGQTADYL</sequence>
<evidence type="ECO:0000313" key="3">
    <source>
        <dbReference type="Proteomes" id="UP000077262"/>
    </source>
</evidence>
<proteinExistence type="predicted"/>
<dbReference type="AlphaFoldDB" id="A0A177JJH9"/>
<dbReference type="Proteomes" id="UP000219422">
    <property type="component" value="Chromosome"/>
</dbReference>
<evidence type="ECO:0000313" key="1">
    <source>
        <dbReference type="EMBL" id="ATI79554.1"/>
    </source>
</evidence>
<gene>
    <name evidence="1" type="ORF">A6768_05595</name>
    <name evidence="2" type="ORF">AX777_11865</name>
</gene>
<accession>A0A177JJH9</accession>
<evidence type="ECO:0000313" key="2">
    <source>
        <dbReference type="EMBL" id="OAH41370.1"/>
    </source>
</evidence>